<comment type="similarity">
    <text evidence="1">Belongs to the PhzF family.</text>
</comment>
<dbReference type="PIRSF" id="PIRSF016184">
    <property type="entry name" value="PhzC_PhzF"/>
    <property type="match status" value="1"/>
</dbReference>
<dbReference type="Pfam" id="PF02567">
    <property type="entry name" value="PhzC-PhzF"/>
    <property type="match status" value="1"/>
</dbReference>
<evidence type="ECO:0000256" key="2">
    <source>
        <dbReference type="ARBA" id="ARBA00023235"/>
    </source>
</evidence>
<sequence length="288" mass="30712">MEVNAFLVNAFTASGSGGNPAGVVLNADNLSDQDKLKIARTVGFSETAFVSQDEEVDFALSFFTVTDEVDFCGHATVATFSTLYQQGLISEGRYIQRTKAGLLGVTVAFDGQIVMEQALPDYLGVIDYQTIAEMIGLDAELLASTRLPVEIISTGLPDIIVPVPFGYLDKIQVNNALLSDYCKQHNLVGIHAFELCDKDSGPTASCRNFAPLFGIPEESATGSANGALACYLTKHLADKLASPFSFEQGRAMGCVSRITVSVESNEQGIVKVCVGGFAREIGLQTVCL</sequence>
<evidence type="ECO:0000313" key="3">
    <source>
        <dbReference type="EMBL" id="MBN7821159.1"/>
    </source>
</evidence>
<gene>
    <name evidence="3" type="ORF">J0A65_14905</name>
</gene>
<evidence type="ECO:0000256" key="1">
    <source>
        <dbReference type="ARBA" id="ARBA00008270"/>
    </source>
</evidence>
<protein>
    <submittedName>
        <fullName evidence="3">PhzF family phenazine biosynthesis protein</fullName>
    </submittedName>
</protein>
<dbReference type="Proteomes" id="UP000663992">
    <property type="component" value="Unassembled WGS sequence"/>
</dbReference>
<reference evidence="3 4" key="1">
    <citation type="submission" date="2021-03" db="EMBL/GenBank/DDBJ databases">
        <title>novel species isolated from a fishpond in China.</title>
        <authorList>
            <person name="Lu H."/>
            <person name="Cai Z."/>
        </authorList>
    </citation>
    <scope>NUCLEOTIDE SEQUENCE [LARGE SCALE GENOMIC DNA]</scope>
    <source>
        <strain evidence="3 4">Y57</strain>
    </source>
</reference>
<dbReference type="PANTHER" id="PTHR13774">
    <property type="entry name" value="PHENAZINE BIOSYNTHESIS PROTEIN"/>
    <property type="match status" value="1"/>
</dbReference>
<dbReference type="NCBIfam" id="TIGR00654">
    <property type="entry name" value="PhzF_family"/>
    <property type="match status" value="1"/>
</dbReference>
<organism evidence="3 4">
    <name type="scientific">Bowmanella yangjiangensis</name>
    <dbReference type="NCBI Taxonomy" id="2811230"/>
    <lineage>
        <taxon>Bacteria</taxon>
        <taxon>Pseudomonadati</taxon>
        <taxon>Pseudomonadota</taxon>
        <taxon>Gammaproteobacteria</taxon>
        <taxon>Alteromonadales</taxon>
        <taxon>Alteromonadaceae</taxon>
        <taxon>Bowmanella</taxon>
    </lineage>
</organism>
<keyword evidence="4" id="KW-1185">Reference proteome</keyword>
<dbReference type="PANTHER" id="PTHR13774:SF39">
    <property type="entry name" value="BIOSYNTHESIS PROTEIN, PUTATIVE-RELATED"/>
    <property type="match status" value="1"/>
</dbReference>
<name>A0ABS3CXA7_9ALTE</name>
<accession>A0ABS3CXA7</accession>
<dbReference type="Gene3D" id="3.10.310.10">
    <property type="entry name" value="Diaminopimelate Epimerase, Chain A, domain 1"/>
    <property type="match status" value="2"/>
</dbReference>
<keyword evidence="2" id="KW-0413">Isomerase</keyword>
<comment type="caution">
    <text evidence="3">The sequence shown here is derived from an EMBL/GenBank/DDBJ whole genome shotgun (WGS) entry which is preliminary data.</text>
</comment>
<proteinExistence type="inferred from homology"/>
<dbReference type="SUPFAM" id="SSF54506">
    <property type="entry name" value="Diaminopimelate epimerase-like"/>
    <property type="match status" value="1"/>
</dbReference>
<dbReference type="EMBL" id="JAFKCS010000015">
    <property type="protein sequence ID" value="MBN7821159.1"/>
    <property type="molecule type" value="Genomic_DNA"/>
</dbReference>
<evidence type="ECO:0000313" key="4">
    <source>
        <dbReference type="Proteomes" id="UP000663992"/>
    </source>
</evidence>
<dbReference type="RefSeq" id="WP_206595111.1">
    <property type="nucleotide sequence ID" value="NZ_JAFKCS010000015.1"/>
</dbReference>
<dbReference type="InterPro" id="IPR003719">
    <property type="entry name" value="Phenazine_PhzF-like"/>
</dbReference>